<dbReference type="InterPro" id="IPR014710">
    <property type="entry name" value="RmlC-like_jellyroll"/>
</dbReference>
<dbReference type="PANTHER" id="PTHR36440">
    <property type="entry name" value="PUTATIVE (AFU_ORTHOLOGUE AFUA_8G07350)-RELATED"/>
    <property type="match status" value="1"/>
</dbReference>
<gene>
    <name evidence="2" type="ORF">ICN82_18965</name>
</gene>
<accession>A0A8J7CJ21</accession>
<keyword evidence="3" id="KW-1185">Reference proteome</keyword>
<organism evidence="2 3">
    <name type="scientific">Mangrovicoccus algicola</name>
    <dbReference type="NCBI Taxonomy" id="2771008"/>
    <lineage>
        <taxon>Bacteria</taxon>
        <taxon>Pseudomonadati</taxon>
        <taxon>Pseudomonadota</taxon>
        <taxon>Alphaproteobacteria</taxon>
        <taxon>Rhodobacterales</taxon>
        <taxon>Paracoccaceae</taxon>
        <taxon>Mangrovicoccus</taxon>
    </lineage>
</organism>
<comment type="caution">
    <text evidence="2">The sequence shown here is derived from an EMBL/GenBank/DDBJ whole genome shotgun (WGS) entry which is preliminary data.</text>
</comment>
<protein>
    <submittedName>
        <fullName evidence="2">Cupin domain-containing protein</fullName>
    </submittedName>
</protein>
<evidence type="ECO:0000313" key="3">
    <source>
        <dbReference type="Proteomes" id="UP000609121"/>
    </source>
</evidence>
<dbReference type="InterPro" id="IPR013096">
    <property type="entry name" value="Cupin_2"/>
</dbReference>
<dbReference type="Proteomes" id="UP000609121">
    <property type="component" value="Unassembled WGS sequence"/>
</dbReference>
<dbReference type="Pfam" id="PF07883">
    <property type="entry name" value="Cupin_2"/>
    <property type="match status" value="1"/>
</dbReference>
<reference evidence="2" key="1">
    <citation type="submission" date="2020-09" db="EMBL/GenBank/DDBJ databases">
        <title>A novel bacterium of genus Mangrovicoccus, isolated from South China Sea.</title>
        <authorList>
            <person name="Huang H."/>
            <person name="Mo K."/>
            <person name="Hu Y."/>
        </authorList>
    </citation>
    <scope>NUCLEOTIDE SEQUENCE</scope>
    <source>
        <strain evidence="2">HB182678</strain>
    </source>
</reference>
<name>A0A8J7CJ21_9RHOB</name>
<dbReference type="SUPFAM" id="SSF51182">
    <property type="entry name" value="RmlC-like cupins"/>
    <property type="match status" value="1"/>
</dbReference>
<feature type="domain" description="Cupin type-2" evidence="1">
    <location>
        <begin position="223"/>
        <end position="275"/>
    </location>
</feature>
<dbReference type="Gene3D" id="2.60.120.10">
    <property type="entry name" value="Jelly Rolls"/>
    <property type="match status" value="2"/>
</dbReference>
<evidence type="ECO:0000259" key="1">
    <source>
        <dbReference type="Pfam" id="PF07883"/>
    </source>
</evidence>
<dbReference type="EMBL" id="JACVXA010000082">
    <property type="protein sequence ID" value="MBE3640290.1"/>
    <property type="molecule type" value="Genomic_DNA"/>
</dbReference>
<sequence>MDMIVNDLPGGPAPYAIRSGRGPRHLIGGMVAALYATGAETGGGFCLAMLTGGREAGLPLLRHAQSHVALQVLEGEIELVLDGRRWRLLGGDYASIPAGRDYALRMTRLRNRALLFQTGAEAGRMLVEKGRPYDGHVQPDRQPGSWRDLAPGPVAGCDTVILGAPDPALPEAAPLRDMPKAARPYVLEAGCGRHLLVGDQLFTFSGANDQSGGRFLTLLTEGPEGPMIPPHKHLLHDESFFCGAGRIRMKAGEAEIELAPGDFLFVPRGTPHAFQFLDPYTRIIGFLTPGLFEPFFGILGEETDITVYPQSPGPFRFDRVLERLDELDIVPLGRPGGPQA</sequence>
<dbReference type="AlphaFoldDB" id="A0A8J7CJ21"/>
<evidence type="ECO:0000313" key="2">
    <source>
        <dbReference type="EMBL" id="MBE3640290.1"/>
    </source>
</evidence>
<proteinExistence type="predicted"/>
<dbReference type="RefSeq" id="WP_193186168.1">
    <property type="nucleotide sequence ID" value="NZ_JACVXA010000082.1"/>
</dbReference>
<dbReference type="PANTHER" id="PTHR36440:SF1">
    <property type="entry name" value="PUTATIVE (AFU_ORTHOLOGUE AFUA_8G07350)-RELATED"/>
    <property type="match status" value="1"/>
</dbReference>
<dbReference type="CDD" id="cd02215">
    <property type="entry name" value="cupin_QDO_N_C"/>
    <property type="match status" value="1"/>
</dbReference>
<dbReference type="InterPro" id="IPR011051">
    <property type="entry name" value="RmlC_Cupin_sf"/>
</dbReference>
<dbReference type="InterPro" id="IPR053146">
    <property type="entry name" value="QDO-like"/>
</dbReference>